<sequence>MIYAFLNFDSLKFCFINFILAVIGSYLSELFKKINKIPSSPKIHVISTDSSKSIIEGLLVLPTQEQLQYSDNILQPQILHSRKSKMQQKTKLPTVDDLIVLPIPEQLKFMDNILKPVSISQVHINNLQRKS</sequence>
<keyword evidence="1" id="KW-1133">Transmembrane helix</keyword>
<dbReference type="EMBL" id="BPLQ01001852">
    <property type="protein sequence ID" value="GIX86039.1"/>
    <property type="molecule type" value="Genomic_DNA"/>
</dbReference>
<dbReference type="AlphaFoldDB" id="A0AAV4NR33"/>
<evidence type="ECO:0000256" key="1">
    <source>
        <dbReference type="SAM" id="Phobius"/>
    </source>
</evidence>
<protein>
    <submittedName>
        <fullName evidence="2">Uncharacterized protein</fullName>
    </submittedName>
</protein>
<proteinExistence type="predicted"/>
<keyword evidence="1" id="KW-0812">Transmembrane</keyword>
<reference evidence="2 3" key="1">
    <citation type="submission" date="2021-06" db="EMBL/GenBank/DDBJ databases">
        <title>Caerostris darwini draft genome.</title>
        <authorList>
            <person name="Kono N."/>
            <person name="Arakawa K."/>
        </authorList>
    </citation>
    <scope>NUCLEOTIDE SEQUENCE [LARGE SCALE GENOMIC DNA]</scope>
</reference>
<comment type="caution">
    <text evidence="2">The sequence shown here is derived from an EMBL/GenBank/DDBJ whole genome shotgun (WGS) entry which is preliminary data.</text>
</comment>
<feature type="transmembrane region" description="Helical" evidence="1">
    <location>
        <begin position="6"/>
        <end position="27"/>
    </location>
</feature>
<keyword evidence="3" id="KW-1185">Reference proteome</keyword>
<gene>
    <name evidence="2" type="ORF">CDAR_285561</name>
</gene>
<dbReference type="Proteomes" id="UP001054837">
    <property type="component" value="Unassembled WGS sequence"/>
</dbReference>
<name>A0AAV4NR33_9ARAC</name>
<organism evidence="2 3">
    <name type="scientific">Caerostris darwini</name>
    <dbReference type="NCBI Taxonomy" id="1538125"/>
    <lineage>
        <taxon>Eukaryota</taxon>
        <taxon>Metazoa</taxon>
        <taxon>Ecdysozoa</taxon>
        <taxon>Arthropoda</taxon>
        <taxon>Chelicerata</taxon>
        <taxon>Arachnida</taxon>
        <taxon>Araneae</taxon>
        <taxon>Araneomorphae</taxon>
        <taxon>Entelegynae</taxon>
        <taxon>Araneoidea</taxon>
        <taxon>Araneidae</taxon>
        <taxon>Caerostris</taxon>
    </lineage>
</organism>
<accession>A0AAV4NR33</accession>
<evidence type="ECO:0000313" key="3">
    <source>
        <dbReference type="Proteomes" id="UP001054837"/>
    </source>
</evidence>
<keyword evidence="1" id="KW-0472">Membrane</keyword>
<evidence type="ECO:0000313" key="2">
    <source>
        <dbReference type="EMBL" id="GIX86039.1"/>
    </source>
</evidence>